<keyword evidence="2 6" id="KW-0963">Cytoplasm</keyword>
<dbReference type="PANTHER" id="PTHR12532">
    <property type="entry name" value="TRANSLATIONAL ACTIVATOR OF CYTOCHROME C OXIDASE 1"/>
    <property type="match status" value="1"/>
</dbReference>
<protein>
    <recommendedName>
        <fullName evidence="6">Probable transcriptional regulatory protein PIECOFPK_01515</fullName>
    </recommendedName>
</protein>
<name>A0ABZ2EJY7_9BACT</name>
<dbReference type="InterPro" id="IPR002876">
    <property type="entry name" value="Transcrip_reg_TACO1-like"/>
</dbReference>
<evidence type="ECO:0000313" key="10">
    <source>
        <dbReference type="Proteomes" id="UP001321305"/>
    </source>
</evidence>
<evidence type="ECO:0000256" key="1">
    <source>
        <dbReference type="ARBA" id="ARBA00008724"/>
    </source>
</evidence>
<keyword evidence="5 6" id="KW-0804">Transcription</keyword>
<evidence type="ECO:0000259" key="7">
    <source>
        <dbReference type="Pfam" id="PF01709"/>
    </source>
</evidence>
<accession>A0ABZ2EJY7</accession>
<evidence type="ECO:0000256" key="6">
    <source>
        <dbReference type="HAMAP-Rule" id="MF_00693"/>
    </source>
</evidence>
<comment type="subcellular location">
    <subcellularLocation>
        <location evidence="6">Cytoplasm</location>
    </subcellularLocation>
</comment>
<evidence type="ECO:0000256" key="2">
    <source>
        <dbReference type="ARBA" id="ARBA00022490"/>
    </source>
</evidence>
<dbReference type="Pfam" id="PF20772">
    <property type="entry name" value="TACO1_YebC_N"/>
    <property type="match status" value="1"/>
</dbReference>
<dbReference type="PANTHER" id="PTHR12532:SF6">
    <property type="entry name" value="TRANSCRIPTIONAL REGULATORY PROTEIN YEBC-RELATED"/>
    <property type="match status" value="1"/>
</dbReference>
<evidence type="ECO:0000313" key="9">
    <source>
        <dbReference type="EMBL" id="WWC83788.1"/>
    </source>
</evidence>
<dbReference type="InterPro" id="IPR048300">
    <property type="entry name" value="TACO1_YebC-like_2nd/3rd_dom"/>
</dbReference>
<sequence>MRIQKTDQEKYMGRIFEVRKATMFARYDRMAKQFTRIGKDIAIAVKAGGPDPATNAALRRCIQNAKSVNMPKDRIEAAIKRAQGKEMDNYEEILYEGYGPHGVAILVVTATDNHVRTVANVKAHFNKGGGSMGTSGSVSFQFNKMGVFRLKPDGLNIEELELELIDYGLEELGDSSDDDGNPIVVIRTGFTDFGNMQKALEERNITPISAEVEWIPTTTVPVTDEQAEEVSKLIERLEQDEDVQKVFHNMG</sequence>
<evidence type="ECO:0000256" key="4">
    <source>
        <dbReference type="ARBA" id="ARBA00023125"/>
    </source>
</evidence>
<gene>
    <name evidence="9" type="ORF">PIECOFPK_01515</name>
</gene>
<dbReference type="NCBIfam" id="TIGR01033">
    <property type="entry name" value="YebC/PmpR family DNA-binding transcriptional regulator"/>
    <property type="match status" value="1"/>
</dbReference>
<dbReference type="InterPro" id="IPR017856">
    <property type="entry name" value="Integrase-like_N"/>
</dbReference>
<evidence type="ECO:0000259" key="8">
    <source>
        <dbReference type="Pfam" id="PF20772"/>
    </source>
</evidence>
<dbReference type="Gene3D" id="3.30.70.980">
    <property type="match status" value="2"/>
</dbReference>
<dbReference type="HAMAP" id="MF_00693">
    <property type="entry name" value="Transcrip_reg_TACO1"/>
    <property type="match status" value="1"/>
</dbReference>
<dbReference type="Proteomes" id="UP001321305">
    <property type="component" value="Chromosome"/>
</dbReference>
<comment type="similarity">
    <text evidence="1 6">Belongs to the TACO1 family.</text>
</comment>
<feature type="domain" description="TACO1/YebC-like second and third" evidence="7">
    <location>
        <begin position="90"/>
        <end position="250"/>
    </location>
</feature>
<dbReference type="InterPro" id="IPR026564">
    <property type="entry name" value="Transcrip_reg_TACO1-like_dom3"/>
</dbReference>
<keyword evidence="4 6" id="KW-0238">DNA-binding</keyword>
<dbReference type="EMBL" id="CP144143">
    <property type="protein sequence ID" value="WWC83788.1"/>
    <property type="molecule type" value="Genomic_DNA"/>
</dbReference>
<dbReference type="Pfam" id="PF01709">
    <property type="entry name" value="Transcrip_reg"/>
    <property type="match status" value="1"/>
</dbReference>
<evidence type="ECO:0000256" key="3">
    <source>
        <dbReference type="ARBA" id="ARBA00023015"/>
    </source>
</evidence>
<keyword evidence="10" id="KW-1185">Reference proteome</keyword>
<dbReference type="NCBIfam" id="NF009044">
    <property type="entry name" value="PRK12378.1"/>
    <property type="match status" value="1"/>
</dbReference>
<keyword evidence="3 6" id="KW-0805">Transcription regulation</keyword>
<dbReference type="InterPro" id="IPR049083">
    <property type="entry name" value="TACO1_YebC_N"/>
</dbReference>
<evidence type="ECO:0000256" key="5">
    <source>
        <dbReference type="ARBA" id="ARBA00023163"/>
    </source>
</evidence>
<dbReference type="InterPro" id="IPR029072">
    <property type="entry name" value="YebC-like"/>
</dbReference>
<reference evidence="10" key="1">
    <citation type="submission" date="2024-01" db="EMBL/GenBank/DDBJ databases">
        <title>Mycovorax composti gen. nov. sp. nov., a member of the family Chitinophagaceae isolated from button mushroom compost.</title>
        <authorList>
            <person name="Thai M."/>
            <person name="Bell T.L."/>
            <person name="Kertesz M.A."/>
        </authorList>
    </citation>
    <scope>NUCLEOTIDE SEQUENCE [LARGE SCALE GENOMIC DNA]</scope>
    <source>
        <strain evidence="10">C216</strain>
    </source>
</reference>
<dbReference type="Gene3D" id="1.10.10.200">
    <property type="match status" value="1"/>
</dbReference>
<dbReference type="SUPFAM" id="SSF75625">
    <property type="entry name" value="YebC-like"/>
    <property type="match status" value="1"/>
</dbReference>
<proteinExistence type="inferred from homology"/>
<feature type="domain" description="TACO1/YebC-like N-terminal" evidence="8">
    <location>
        <begin position="16"/>
        <end position="85"/>
    </location>
</feature>
<organism evidence="9 10">
    <name type="scientific">Mycovorax composti</name>
    <dbReference type="NCBI Taxonomy" id="2962693"/>
    <lineage>
        <taxon>Bacteria</taxon>
        <taxon>Pseudomonadati</taxon>
        <taxon>Bacteroidota</taxon>
        <taxon>Chitinophagia</taxon>
        <taxon>Chitinophagales</taxon>
        <taxon>Chitinophagaceae</taxon>
        <taxon>Mycovorax</taxon>
    </lineage>
</organism>